<comment type="caution">
    <text evidence="2">The sequence shown here is derived from an EMBL/GenBank/DDBJ whole genome shotgun (WGS) entry which is preliminary data.</text>
</comment>
<keyword evidence="3" id="KW-1185">Reference proteome</keyword>
<dbReference type="Proteomes" id="UP000027586">
    <property type="component" value="Unassembled WGS sequence"/>
</dbReference>
<feature type="transmembrane region" description="Helical" evidence="1">
    <location>
        <begin position="12"/>
        <end position="32"/>
    </location>
</feature>
<dbReference type="VEuPathDB" id="FungiDB:LCOR_10345.1"/>
<evidence type="ECO:0000256" key="1">
    <source>
        <dbReference type="SAM" id="Phobius"/>
    </source>
</evidence>
<gene>
    <name evidence="2" type="ORF">LCOR_10345.1</name>
</gene>
<protein>
    <submittedName>
        <fullName evidence="2">Uncharacterized protein</fullName>
    </submittedName>
</protein>
<keyword evidence="1" id="KW-0812">Transmembrane</keyword>
<keyword evidence="1" id="KW-1133">Transmembrane helix</keyword>
<accession>A0A068SB09</accession>
<keyword evidence="1" id="KW-0472">Membrane</keyword>
<name>A0A068SB09_9FUNG</name>
<dbReference type="AlphaFoldDB" id="A0A068SB09"/>
<reference evidence="2" key="1">
    <citation type="submission" date="2013-08" db="EMBL/GenBank/DDBJ databases">
        <title>Gene expansion shapes genome architecture in the human pathogen Lichtheimia corymbifera: an evolutionary genomics analysis in the ancient terrestrial Mucorales (Mucoromycotina).</title>
        <authorList>
            <person name="Schwartze V.U."/>
            <person name="Winter S."/>
            <person name="Shelest E."/>
            <person name="Marcet-Houben M."/>
            <person name="Horn F."/>
            <person name="Wehner S."/>
            <person name="Hoffmann K."/>
            <person name="Riege K."/>
            <person name="Sammeth M."/>
            <person name="Nowrousian M."/>
            <person name="Valiante V."/>
            <person name="Linde J."/>
            <person name="Jacobsen I.D."/>
            <person name="Marz M."/>
            <person name="Brakhage A.A."/>
            <person name="Gabaldon T."/>
            <person name="Bocker S."/>
            <person name="Voigt K."/>
        </authorList>
    </citation>
    <scope>NUCLEOTIDE SEQUENCE [LARGE SCALE GENOMIC DNA]</scope>
    <source>
        <strain evidence="2">FSU 9682</strain>
    </source>
</reference>
<proteinExistence type="predicted"/>
<dbReference type="EMBL" id="CBTN010000072">
    <property type="protein sequence ID" value="CDH59533.1"/>
    <property type="molecule type" value="Genomic_DNA"/>
</dbReference>
<evidence type="ECO:0000313" key="3">
    <source>
        <dbReference type="Proteomes" id="UP000027586"/>
    </source>
</evidence>
<evidence type="ECO:0000313" key="2">
    <source>
        <dbReference type="EMBL" id="CDH59533.1"/>
    </source>
</evidence>
<feature type="transmembrane region" description="Helical" evidence="1">
    <location>
        <begin position="38"/>
        <end position="57"/>
    </location>
</feature>
<organism evidence="2 3">
    <name type="scientific">Lichtheimia corymbifera JMRC:FSU:9682</name>
    <dbReference type="NCBI Taxonomy" id="1263082"/>
    <lineage>
        <taxon>Eukaryota</taxon>
        <taxon>Fungi</taxon>
        <taxon>Fungi incertae sedis</taxon>
        <taxon>Mucoromycota</taxon>
        <taxon>Mucoromycotina</taxon>
        <taxon>Mucoromycetes</taxon>
        <taxon>Mucorales</taxon>
        <taxon>Lichtheimiaceae</taxon>
        <taxon>Lichtheimia</taxon>
    </lineage>
</organism>
<sequence>MRHTLLHHNINTTKVIIVGDLVMAAGPYLLLFNLRMCVIPWNVVVVAAAAAAADVYYPAYDTLPAVVVGHSHDDHPSRLTIPWTRY</sequence>